<protein>
    <recommendedName>
        <fullName evidence="3">Phosphoglycolate phosphatase</fullName>
    </recommendedName>
</protein>
<evidence type="ECO:0000313" key="2">
    <source>
        <dbReference type="Proteomes" id="UP000034127"/>
    </source>
</evidence>
<dbReference type="CDD" id="cd01427">
    <property type="entry name" value="HAD_like"/>
    <property type="match status" value="1"/>
</dbReference>
<dbReference type="GO" id="GO:0006281">
    <property type="term" value="P:DNA repair"/>
    <property type="evidence" value="ECO:0007669"/>
    <property type="project" value="TreeGrafter"/>
</dbReference>
<dbReference type="InterPro" id="IPR006439">
    <property type="entry name" value="HAD-SF_hydro_IA"/>
</dbReference>
<dbReference type="PANTHER" id="PTHR43434:SF1">
    <property type="entry name" value="PHOSPHOGLYCOLATE PHOSPHATASE"/>
    <property type="match status" value="1"/>
</dbReference>
<evidence type="ECO:0000313" key="1">
    <source>
        <dbReference type="EMBL" id="KKP66779.1"/>
    </source>
</evidence>
<accession>A0A0G0BBQ5</accession>
<dbReference type="InterPro" id="IPR036412">
    <property type="entry name" value="HAD-like_sf"/>
</dbReference>
<organism evidence="1 2">
    <name type="scientific">Candidatus Roizmanbacteria bacterium GW2011_GWC2_35_12</name>
    <dbReference type="NCBI Taxonomy" id="1618485"/>
    <lineage>
        <taxon>Bacteria</taxon>
        <taxon>Candidatus Roizmaniibacteriota</taxon>
    </lineage>
</organism>
<dbReference type="InterPro" id="IPR041492">
    <property type="entry name" value="HAD_2"/>
</dbReference>
<dbReference type="NCBIfam" id="TIGR01549">
    <property type="entry name" value="HAD-SF-IA-v1"/>
    <property type="match status" value="1"/>
</dbReference>
<gene>
    <name evidence="1" type="ORF">UR63_C0027G0013</name>
</gene>
<dbReference type="SUPFAM" id="SSF56784">
    <property type="entry name" value="HAD-like"/>
    <property type="match status" value="1"/>
</dbReference>
<sequence length="99" mass="11552">MNHEALNFISSNQGKYNFYVWSNNQRTTLEEILKENNLNNLFKSTVSGTDVKLFKPDPEGFYRLYDTSQNKKDYLMIGDSENDKKAAENSGIDYLYLHI</sequence>
<dbReference type="Pfam" id="PF13419">
    <property type="entry name" value="HAD_2"/>
    <property type="match status" value="1"/>
</dbReference>
<dbReference type="InterPro" id="IPR023214">
    <property type="entry name" value="HAD_sf"/>
</dbReference>
<name>A0A0G0BBQ5_9BACT</name>
<dbReference type="EMBL" id="LBPX01000027">
    <property type="protein sequence ID" value="KKP66779.1"/>
    <property type="molecule type" value="Genomic_DNA"/>
</dbReference>
<dbReference type="PANTHER" id="PTHR43434">
    <property type="entry name" value="PHOSPHOGLYCOLATE PHOSPHATASE"/>
    <property type="match status" value="1"/>
</dbReference>
<dbReference type="Proteomes" id="UP000034127">
    <property type="component" value="Unassembled WGS sequence"/>
</dbReference>
<dbReference type="AlphaFoldDB" id="A0A0G0BBQ5"/>
<reference evidence="1 2" key="1">
    <citation type="journal article" date="2015" name="Nature">
        <title>rRNA introns, odd ribosomes, and small enigmatic genomes across a large radiation of phyla.</title>
        <authorList>
            <person name="Brown C.T."/>
            <person name="Hug L.A."/>
            <person name="Thomas B.C."/>
            <person name="Sharon I."/>
            <person name="Castelle C.J."/>
            <person name="Singh A."/>
            <person name="Wilkins M.J."/>
            <person name="Williams K.H."/>
            <person name="Banfield J.F."/>
        </authorList>
    </citation>
    <scope>NUCLEOTIDE SEQUENCE [LARGE SCALE GENOMIC DNA]</scope>
</reference>
<evidence type="ECO:0008006" key="3">
    <source>
        <dbReference type="Google" id="ProtNLM"/>
    </source>
</evidence>
<dbReference type="GO" id="GO:0008967">
    <property type="term" value="F:phosphoglycolate phosphatase activity"/>
    <property type="evidence" value="ECO:0007669"/>
    <property type="project" value="TreeGrafter"/>
</dbReference>
<proteinExistence type="predicted"/>
<dbReference type="Gene3D" id="3.40.50.1000">
    <property type="entry name" value="HAD superfamily/HAD-like"/>
    <property type="match status" value="1"/>
</dbReference>
<dbReference type="InterPro" id="IPR050155">
    <property type="entry name" value="HAD-like_hydrolase_sf"/>
</dbReference>
<comment type="caution">
    <text evidence="1">The sequence shown here is derived from an EMBL/GenBank/DDBJ whole genome shotgun (WGS) entry which is preliminary data.</text>
</comment>